<keyword evidence="1" id="KW-0479">Metal-binding</keyword>
<evidence type="ECO:0000256" key="4">
    <source>
        <dbReference type="PROSITE-ProRule" id="PRU00042"/>
    </source>
</evidence>
<feature type="region of interest" description="Disordered" evidence="5">
    <location>
        <begin position="67"/>
        <end position="86"/>
    </location>
</feature>
<gene>
    <name evidence="7" type="ORF">PENTCL1PPCAC_18888</name>
</gene>
<dbReference type="GO" id="GO:0000122">
    <property type="term" value="P:negative regulation of transcription by RNA polymerase II"/>
    <property type="evidence" value="ECO:0007669"/>
    <property type="project" value="UniProtKB-ARBA"/>
</dbReference>
<evidence type="ECO:0000259" key="6">
    <source>
        <dbReference type="PROSITE" id="PS50157"/>
    </source>
</evidence>
<dbReference type="PROSITE" id="PS50157">
    <property type="entry name" value="ZINC_FINGER_C2H2_2"/>
    <property type="match status" value="1"/>
</dbReference>
<feature type="non-terminal residue" evidence="7">
    <location>
        <position position="1"/>
    </location>
</feature>
<dbReference type="Proteomes" id="UP001432027">
    <property type="component" value="Unassembled WGS sequence"/>
</dbReference>
<feature type="domain" description="C2H2-type" evidence="6">
    <location>
        <begin position="51"/>
        <end position="78"/>
    </location>
</feature>
<keyword evidence="3" id="KW-0862">Zinc</keyword>
<feature type="non-terminal residue" evidence="7">
    <location>
        <position position="86"/>
    </location>
</feature>
<feature type="compositionally biased region" description="Basic and acidic residues" evidence="5">
    <location>
        <begin position="74"/>
        <end position="86"/>
    </location>
</feature>
<evidence type="ECO:0000313" key="7">
    <source>
        <dbReference type="EMBL" id="GMS96713.1"/>
    </source>
</evidence>
<dbReference type="GO" id="GO:0005634">
    <property type="term" value="C:nucleus"/>
    <property type="evidence" value="ECO:0007669"/>
    <property type="project" value="UniProtKB-ARBA"/>
</dbReference>
<keyword evidence="2 4" id="KW-0863">Zinc-finger</keyword>
<proteinExistence type="predicted"/>
<dbReference type="AlphaFoldDB" id="A0AAV5TR36"/>
<comment type="caution">
    <text evidence="7">The sequence shown here is derived from an EMBL/GenBank/DDBJ whole genome shotgun (WGS) entry which is preliminary data.</text>
</comment>
<dbReference type="Gene3D" id="3.30.160.60">
    <property type="entry name" value="Classic Zinc Finger"/>
    <property type="match status" value="1"/>
</dbReference>
<name>A0AAV5TR36_9BILA</name>
<dbReference type="SUPFAM" id="SSF57667">
    <property type="entry name" value="beta-beta-alpha zinc fingers"/>
    <property type="match status" value="1"/>
</dbReference>
<dbReference type="InterPro" id="IPR013087">
    <property type="entry name" value="Znf_C2H2_type"/>
</dbReference>
<dbReference type="SMART" id="SM00355">
    <property type="entry name" value="ZnF_C2H2"/>
    <property type="match status" value="2"/>
</dbReference>
<evidence type="ECO:0000256" key="2">
    <source>
        <dbReference type="ARBA" id="ARBA00022771"/>
    </source>
</evidence>
<sequence>KRELKRHLGSHLAKDDPRKERFACEMCEKSFGDIKRHKQKHMDNKEARLPHKCEDCGRQFGTTAERARHARTHLATDDPRKGRVEC</sequence>
<organism evidence="7 8">
    <name type="scientific">Pristionchus entomophagus</name>
    <dbReference type="NCBI Taxonomy" id="358040"/>
    <lineage>
        <taxon>Eukaryota</taxon>
        <taxon>Metazoa</taxon>
        <taxon>Ecdysozoa</taxon>
        <taxon>Nematoda</taxon>
        <taxon>Chromadorea</taxon>
        <taxon>Rhabditida</taxon>
        <taxon>Rhabditina</taxon>
        <taxon>Diplogasteromorpha</taxon>
        <taxon>Diplogasteroidea</taxon>
        <taxon>Neodiplogasteridae</taxon>
        <taxon>Pristionchus</taxon>
    </lineage>
</organism>
<dbReference type="GO" id="GO:0008270">
    <property type="term" value="F:zinc ion binding"/>
    <property type="evidence" value="ECO:0007669"/>
    <property type="project" value="UniProtKB-KW"/>
</dbReference>
<evidence type="ECO:0000256" key="3">
    <source>
        <dbReference type="ARBA" id="ARBA00022833"/>
    </source>
</evidence>
<protein>
    <recommendedName>
        <fullName evidence="6">C2H2-type domain-containing protein</fullName>
    </recommendedName>
</protein>
<dbReference type="InterPro" id="IPR036236">
    <property type="entry name" value="Znf_C2H2_sf"/>
</dbReference>
<evidence type="ECO:0000256" key="1">
    <source>
        <dbReference type="ARBA" id="ARBA00022723"/>
    </source>
</evidence>
<evidence type="ECO:0000256" key="5">
    <source>
        <dbReference type="SAM" id="MobiDB-lite"/>
    </source>
</evidence>
<accession>A0AAV5TR36</accession>
<reference evidence="7" key="1">
    <citation type="submission" date="2023-10" db="EMBL/GenBank/DDBJ databases">
        <title>Genome assembly of Pristionchus species.</title>
        <authorList>
            <person name="Yoshida K."/>
            <person name="Sommer R.J."/>
        </authorList>
    </citation>
    <scope>NUCLEOTIDE SEQUENCE</scope>
    <source>
        <strain evidence="7">RS0144</strain>
    </source>
</reference>
<evidence type="ECO:0000313" key="8">
    <source>
        <dbReference type="Proteomes" id="UP001432027"/>
    </source>
</evidence>
<keyword evidence="8" id="KW-1185">Reference proteome</keyword>
<dbReference type="EMBL" id="BTSX01000004">
    <property type="protein sequence ID" value="GMS96713.1"/>
    <property type="molecule type" value="Genomic_DNA"/>
</dbReference>
<dbReference type="FunFam" id="3.30.160.60:FF:000446">
    <property type="entry name" value="Zinc finger protein"/>
    <property type="match status" value="1"/>
</dbReference>
<dbReference type="PROSITE" id="PS00028">
    <property type="entry name" value="ZINC_FINGER_C2H2_1"/>
    <property type="match status" value="1"/>
</dbReference>